<dbReference type="RefSeq" id="WP_062300791.1">
    <property type="nucleotide sequence ID" value="NZ_LRPB01000023.1"/>
</dbReference>
<gene>
    <name evidence="2" type="ORF">AWW67_02295</name>
</gene>
<organism evidence="2 3">
    <name type="scientific">Roseivirga seohaensis</name>
    <dbReference type="NCBI Taxonomy" id="1914963"/>
    <lineage>
        <taxon>Bacteria</taxon>
        <taxon>Pseudomonadati</taxon>
        <taxon>Bacteroidota</taxon>
        <taxon>Cytophagia</taxon>
        <taxon>Cytophagales</taxon>
        <taxon>Roseivirgaceae</taxon>
        <taxon>Roseivirga</taxon>
    </lineage>
</organism>
<dbReference type="InterPro" id="IPR004675">
    <property type="entry name" value="AhpD_core"/>
</dbReference>
<dbReference type="Pfam" id="PF02627">
    <property type="entry name" value="CMD"/>
    <property type="match status" value="1"/>
</dbReference>
<evidence type="ECO:0000313" key="3">
    <source>
        <dbReference type="Proteomes" id="UP000075663"/>
    </source>
</evidence>
<dbReference type="EMBL" id="LRPB01000023">
    <property type="protein sequence ID" value="KYG83967.1"/>
    <property type="molecule type" value="Genomic_DNA"/>
</dbReference>
<dbReference type="InterPro" id="IPR003779">
    <property type="entry name" value="CMD-like"/>
</dbReference>
<feature type="domain" description="Carboxymuconolactone decarboxylase-like" evidence="1">
    <location>
        <begin position="27"/>
        <end position="92"/>
    </location>
</feature>
<proteinExistence type="predicted"/>
<dbReference type="AlphaFoldDB" id="A0A150XYY8"/>
<dbReference type="Proteomes" id="UP000075663">
    <property type="component" value="Unassembled WGS sequence"/>
</dbReference>
<evidence type="ECO:0000313" key="2">
    <source>
        <dbReference type="EMBL" id="KYG83967.1"/>
    </source>
</evidence>
<dbReference type="InterPro" id="IPR029032">
    <property type="entry name" value="AhpD-like"/>
</dbReference>
<dbReference type="GO" id="GO:0051920">
    <property type="term" value="F:peroxiredoxin activity"/>
    <property type="evidence" value="ECO:0007669"/>
    <property type="project" value="InterPro"/>
</dbReference>
<dbReference type="SUPFAM" id="SSF69118">
    <property type="entry name" value="AhpD-like"/>
    <property type="match status" value="1"/>
</dbReference>
<evidence type="ECO:0000259" key="1">
    <source>
        <dbReference type="Pfam" id="PF02627"/>
    </source>
</evidence>
<comment type="caution">
    <text evidence="2">The sequence shown here is derived from an EMBL/GenBank/DDBJ whole genome shotgun (WGS) entry which is preliminary data.</text>
</comment>
<dbReference type="Gene3D" id="1.20.1290.10">
    <property type="entry name" value="AhpD-like"/>
    <property type="match status" value="1"/>
</dbReference>
<dbReference type="PANTHER" id="PTHR34846:SF10">
    <property type="entry name" value="CYTOPLASMIC PROTEIN"/>
    <property type="match status" value="1"/>
</dbReference>
<name>A0A150XYY8_9BACT</name>
<dbReference type="STRING" id="1914963.AWW67_02295"/>
<accession>A0A150XYY8</accession>
<dbReference type="PANTHER" id="PTHR34846">
    <property type="entry name" value="4-CARBOXYMUCONOLACTONE DECARBOXYLASE FAMILY PROTEIN (AFU_ORTHOLOGUE AFUA_6G11590)"/>
    <property type="match status" value="1"/>
</dbReference>
<sequence>MQRFSHSELPQGLYESVFGIEEYLKSCGFDQKLLGLMKFRVSQINHCVYCLDMHYKEAIAAGETELKLYSISAWREAPYYSNKERAVLSYAEKLTLLSKNEVSDEDIENLGKFFSRKEIANLTLAIAQINTWNRLMDAFRFEPGKHRVNQK</sequence>
<dbReference type="NCBIfam" id="TIGR00778">
    <property type="entry name" value="ahpD_dom"/>
    <property type="match status" value="1"/>
</dbReference>
<protein>
    <submittedName>
        <fullName evidence="2">Carboxymuconolactone decarboxylase</fullName>
    </submittedName>
</protein>
<reference evidence="2 3" key="1">
    <citation type="submission" date="2016-01" db="EMBL/GenBank/DDBJ databases">
        <title>Genome sequencing of Roseivirga seohaensis SW-152.</title>
        <authorList>
            <person name="Selvaratnam C."/>
            <person name="Thevarajoo S."/>
            <person name="Goh K.M."/>
            <person name="Ee R."/>
            <person name="Chan K.-G."/>
            <person name="Chong C.S."/>
        </authorList>
    </citation>
    <scope>NUCLEOTIDE SEQUENCE [LARGE SCALE GENOMIC DNA]</scope>
    <source>
        <strain evidence="2 3">SW-152</strain>
    </source>
</reference>